<dbReference type="OrthoDB" id="512662at2759"/>
<dbReference type="InterPro" id="IPR052523">
    <property type="entry name" value="Trichothecene_AcTrans"/>
</dbReference>
<sequence>MPIQISNISTADIPGAVDCIQRAFADDPYYRWVFHPTDQFSKTRNSHSLSIRIRWGMEHALFHVAKDTSSTEPDKVIGVACWLPPSNHKVPQSWHSYFGDWWLWWEQVKMNIWHGRGGLNTKRYYIWKAAQAEAQKALWTDKNGYYFCNIVTVSPEAQGKGVGKLLFKYVTDKADIEGRNCYLESSRAEPNMAIYNRMGFKLGKEMICDDSGDAITLNCMMREPQSS</sequence>
<dbReference type="InterPro" id="IPR000182">
    <property type="entry name" value="GNAT_dom"/>
</dbReference>
<feature type="domain" description="N-acetyltransferase" evidence="1">
    <location>
        <begin position="77"/>
        <end position="222"/>
    </location>
</feature>
<dbReference type="PANTHER" id="PTHR42791">
    <property type="entry name" value="GNAT FAMILY ACETYLTRANSFERASE"/>
    <property type="match status" value="1"/>
</dbReference>
<reference evidence="2" key="1">
    <citation type="submission" date="2022-06" db="EMBL/GenBank/DDBJ databases">
        <title>Complete genome sequences of two strains of the flax pathogen Septoria linicola.</title>
        <authorList>
            <person name="Lapalu N."/>
            <person name="Simon A."/>
            <person name="Demenou B."/>
            <person name="Paumier D."/>
            <person name="Guillot M.-P."/>
            <person name="Gout L."/>
            <person name="Valade R."/>
        </authorList>
    </citation>
    <scope>NUCLEOTIDE SEQUENCE</scope>
    <source>
        <strain evidence="2">SE15195</strain>
    </source>
</reference>
<dbReference type="SUPFAM" id="SSF55729">
    <property type="entry name" value="Acyl-CoA N-acyltransferases (Nat)"/>
    <property type="match status" value="1"/>
</dbReference>
<dbReference type="GO" id="GO:0016747">
    <property type="term" value="F:acyltransferase activity, transferring groups other than amino-acyl groups"/>
    <property type="evidence" value="ECO:0007669"/>
    <property type="project" value="InterPro"/>
</dbReference>
<dbReference type="Proteomes" id="UP001056384">
    <property type="component" value="Chromosome 2"/>
</dbReference>
<name>A0A9Q9AM10_9PEZI</name>
<evidence type="ECO:0000313" key="2">
    <source>
        <dbReference type="EMBL" id="USW49433.1"/>
    </source>
</evidence>
<dbReference type="EMBL" id="CP099419">
    <property type="protein sequence ID" value="USW49433.1"/>
    <property type="molecule type" value="Genomic_DNA"/>
</dbReference>
<dbReference type="InterPro" id="IPR016181">
    <property type="entry name" value="Acyl_CoA_acyltransferase"/>
</dbReference>
<accession>A0A9Q9AM10</accession>
<evidence type="ECO:0000313" key="3">
    <source>
        <dbReference type="Proteomes" id="UP001056384"/>
    </source>
</evidence>
<dbReference type="PANTHER" id="PTHR42791:SF4">
    <property type="entry name" value="ACETYLTRANSFERASE, GNAT FAMILY FAMILY (AFU_ORTHOLOGUE AFUA_4G09540)-RELATED"/>
    <property type="match status" value="1"/>
</dbReference>
<organism evidence="2 3">
    <name type="scientific">Septoria linicola</name>
    <dbReference type="NCBI Taxonomy" id="215465"/>
    <lineage>
        <taxon>Eukaryota</taxon>
        <taxon>Fungi</taxon>
        <taxon>Dikarya</taxon>
        <taxon>Ascomycota</taxon>
        <taxon>Pezizomycotina</taxon>
        <taxon>Dothideomycetes</taxon>
        <taxon>Dothideomycetidae</taxon>
        <taxon>Mycosphaerellales</taxon>
        <taxon>Mycosphaerellaceae</taxon>
        <taxon>Septoria</taxon>
    </lineage>
</organism>
<dbReference type="PROSITE" id="PS51186">
    <property type="entry name" value="GNAT"/>
    <property type="match status" value="1"/>
</dbReference>
<keyword evidence="3" id="KW-1185">Reference proteome</keyword>
<evidence type="ECO:0000259" key="1">
    <source>
        <dbReference type="PROSITE" id="PS51186"/>
    </source>
</evidence>
<dbReference type="AlphaFoldDB" id="A0A9Q9AM10"/>
<gene>
    <name evidence="2" type="ORF">Slin15195_G027520</name>
</gene>
<proteinExistence type="predicted"/>
<dbReference type="CDD" id="cd04301">
    <property type="entry name" value="NAT_SF"/>
    <property type="match status" value="1"/>
</dbReference>
<dbReference type="Pfam" id="PF13508">
    <property type="entry name" value="Acetyltransf_7"/>
    <property type="match status" value="1"/>
</dbReference>
<protein>
    <submittedName>
        <fullName evidence="2">GNAT domain, acyl-CoA N-acyltransferase</fullName>
    </submittedName>
</protein>
<dbReference type="Gene3D" id="3.40.630.30">
    <property type="match status" value="1"/>
</dbReference>